<organism evidence="2 3">
    <name type="scientific">Aminobacter niigataensis</name>
    <dbReference type="NCBI Taxonomy" id="83265"/>
    <lineage>
        <taxon>Bacteria</taxon>
        <taxon>Pseudomonadati</taxon>
        <taxon>Pseudomonadota</taxon>
        <taxon>Alphaproteobacteria</taxon>
        <taxon>Hyphomicrobiales</taxon>
        <taxon>Phyllobacteriaceae</taxon>
        <taxon>Aminobacter</taxon>
    </lineage>
</organism>
<evidence type="ECO:0008006" key="4">
    <source>
        <dbReference type="Google" id="ProtNLM"/>
    </source>
</evidence>
<accession>A0ABR6L7B3</accession>
<sequence>MKKLVLLALALVPFAVPAHAQFGAKLGMLSCTVNGGTGFVVGSSKDMQCTFTPAFGSRTQEIYSGRINKYGVDIGTTTGGALEWLVLAPSRDVYDPGGLAGNYLGATAEATIAVGLGANVLVGGSARSIALQPLSVTNQTGLNAALAIGALQLTAPLK</sequence>
<dbReference type="EMBL" id="JACHOT010000008">
    <property type="protein sequence ID" value="MBB4652700.1"/>
    <property type="molecule type" value="Genomic_DNA"/>
</dbReference>
<evidence type="ECO:0000313" key="3">
    <source>
        <dbReference type="Proteomes" id="UP000539538"/>
    </source>
</evidence>
<evidence type="ECO:0000256" key="1">
    <source>
        <dbReference type="SAM" id="SignalP"/>
    </source>
</evidence>
<feature type="chain" id="PRO_5047091092" description="DUF992 domain-containing protein" evidence="1">
    <location>
        <begin position="21"/>
        <end position="158"/>
    </location>
</feature>
<name>A0ABR6L7B3_9HYPH</name>
<dbReference type="RefSeq" id="WP_108607024.1">
    <property type="nucleotide sequence ID" value="NZ_BAAAVZ010000032.1"/>
</dbReference>
<comment type="caution">
    <text evidence="2">The sequence shown here is derived from an EMBL/GenBank/DDBJ whole genome shotgun (WGS) entry which is preliminary data.</text>
</comment>
<evidence type="ECO:0000313" key="2">
    <source>
        <dbReference type="EMBL" id="MBB4652700.1"/>
    </source>
</evidence>
<protein>
    <recommendedName>
        <fullName evidence="4">DUF992 domain-containing protein</fullName>
    </recommendedName>
</protein>
<dbReference type="Proteomes" id="UP000539538">
    <property type="component" value="Unassembled WGS sequence"/>
</dbReference>
<dbReference type="Pfam" id="PF06186">
    <property type="entry name" value="DUF992"/>
    <property type="match status" value="1"/>
</dbReference>
<keyword evidence="1" id="KW-0732">Signal</keyword>
<gene>
    <name evidence="2" type="ORF">GGQ99_004481</name>
</gene>
<feature type="signal peptide" evidence="1">
    <location>
        <begin position="1"/>
        <end position="20"/>
    </location>
</feature>
<keyword evidence="3" id="KW-1185">Reference proteome</keyword>
<reference evidence="2 3" key="1">
    <citation type="submission" date="2020-08" db="EMBL/GenBank/DDBJ databases">
        <title>Genomic Encyclopedia of Type Strains, Phase IV (KMG-IV): sequencing the most valuable type-strain genomes for metagenomic binning, comparative biology and taxonomic classification.</title>
        <authorList>
            <person name="Goeker M."/>
        </authorList>
    </citation>
    <scope>NUCLEOTIDE SEQUENCE [LARGE SCALE GENOMIC DNA]</scope>
    <source>
        <strain evidence="2 3">DSM 7050</strain>
    </source>
</reference>
<proteinExistence type="predicted"/>
<dbReference type="InterPro" id="IPR009333">
    <property type="entry name" value="DUF992"/>
</dbReference>